<accession>A0A6M0RWB4</accession>
<name>A0A6M0RWB4_9CYAN</name>
<comment type="caution">
    <text evidence="1">The sequence shown here is derived from an EMBL/GenBank/DDBJ whole genome shotgun (WGS) entry which is preliminary data.</text>
</comment>
<dbReference type="AlphaFoldDB" id="A0A6M0RWB4"/>
<proteinExistence type="predicted"/>
<organism evidence="1 2">
    <name type="scientific">Adonisia turfae CCMR0081</name>
    <dbReference type="NCBI Taxonomy" id="2292702"/>
    <lineage>
        <taxon>Bacteria</taxon>
        <taxon>Bacillati</taxon>
        <taxon>Cyanobacteriota</taxon>
        <taxon>Adonisia</taxon>
        <taxon>Adonisia turfae</taxon>
    </lineage>
</organism>
<keyword evidence="2" id="KW-1185">Reference proteome</keyword>
<sequence>MTNLDSMAGAECTTVLPPSSDISNPAAFVAPAIVQSDHTLEVKRMMAQVAEKLAHNPLAMQQFCDRIHQLLCDDMKLQQERSCRR</sequence>
<dbReference type="RefSeq" id="WP_163702946.1">
    <property type="nucleotide sequence ID" value="NZ_QXHD01000004.1"/>
</dbReference>
<dbReference type="EMBL" id="QXHD01000004">
    <property type="protein sequence ID" value="NEZ60416.1"/>
    <property type="molecule type" value="Genomic_DNA"/>
</dbReference>
<evidence type="ECO:0000313" key="1">
    <source>
        <dbReference type="EMBL" id="NEZ60416.1"/>
    </source>
</evidence>
<evidence type="ECO:0000313" key="2">
    <source>
        <dbReference type="Proteomes" id="UP000481033"/>
    </source>
</evidence>
<dbReference type="Proteomes" id="UP000481033">
    <property type="component" value="Unassembled WGS sequence"/>
</dbReference>
<gene>
    <name evidence="1" type="ORF">DXZ20_33205</name>
</gene>
<protein>
    <submittedName>
        <fullName evidence="1">Uncharacterized protein</fullName>
    </submittedName>
</protein>
<reference evidence="1 2" key="1">
    <citation type="journal article" date="2020" name="Microb. Ecol.">
        <title>Ecogenomics of the Marine Benthic Filamentous Cyanobacterium Adonisia.</title>
        <authorList>
            <person name="Walter J.M."/>
            <person name="Coutinho F.H."/>
            <person name="Leomil L."/>
            <person name="Hargreaves P.I."/>
            <person name="Campeao M.E."/>
            <person name="Vieira V.V."/>
            <person name="Silva B.S."/>
            <person name="Fistarol G.O."/>
            <person name="Salomon P.S."/>
            <person name="Sawabe T."/>
            <person name="Mino S."/>
            <person name="Hosokawa M."/>
            <person name="Miyashita H."/>
            <person name="Maruyama F."/>
            <person name="van Verk M.C."/>
            <person name="Dutilh B.E."/>
            <person name="Thompson C.C."/>
            <person name="Thompson F.L."/>
        </authorList>
    </citation>
    <scope>NUCLEOTIDE SEQUENCE [LARGE SCALE GENOMIC DNA]</scope>
    <source>
        <strain evidence="1 2">CCMR0081</strain>
    </source>
</reference>